<evidence type="ECO:0000313" key="2">
    <source>
        <dbReference type="Proteomes" id="UP001168821"/>
    </source>
</evidence>
<dbReference type="AlphaFoldDB" id="A0AA38M498"/>
<keyword evidence="2" id="KW-1185">Reference proteome</keyword>
<comment type="caution">
    <text evidence="1">The sequence shown here is derived from an EMBL/GenBank/DDBJ whole genome shotgun (WGS) entry which is preliminary data.</text>
</comment>
<evidence type="ECO:0000313" key="1">
    <source>
        <dbReference type="EMBL" id="KAJ3643370.1"/>
    </source>
</evidence>
<gene>
    <name evidence="1" type="ORF">Zmor_026085</name>
</gene>
<dbReference type="EMBL" id="JALNTZ010000008">
    <property type="protein sequence ID" value="KAJ3643370.1"/>
    <property type="molecule type" value="Genomic_DNA"/>
</dbReference>
<accession>A0AA38M498</accession>
<dbReference type="Proteomes" id="UP001168821">
    <property type="component" value="Unassembled WGS sequence"/>
</dbReference>
<name>A0AA38M498_9CUCU</name>
<organism evidence="1 2">
    <name type="scientific">Zophobas morio</name>
    <dbReference type="NCBI Taxonomy" id="2755281"/>
    <lineage>
        <taxon>Eukaryota</taxon>
        <taxon>Metazoa</taxon>
        <taxon>Ecdysozoa</taxon>
        <taxon>Arthropoda</taxon>
        <taxon>Hexapoda</taxon>
        <taxon>Insecta</taxon>
        <taxon>Pterygota</taxon>
        <taxon>Neoptera</taxon>
        <taxon>Endopterygota</taxon>
        <taxon>Coleoptera</taxon>
        <taxon>Polyphaga</taxon>
        <taxon>Cucujiformia</taxon>
        <taxon>Tenebrionidae</taxon>
        <taxon>Zophobas</taxon>
    </lineage>
</organism>
<sequence length="111" mass="12124">MLSTVIKEAGLVYEKRIAGDKDTKTLFKHIRTTLTGPVKTVKVKDAAGMVTPLLIYLPIPLPKCLLWNLLSSVYNSNNITDIKFSADAVLDNLSKLKVTKSPGPILFLPAS</sequence>
<reference evidence="1" key="1">
    <citation type="journal article" date="2023" name="G3 (Bethesda)">
        <title>Whole genome assemblies of Zophobas morio and Tenebrio molitor.</title>
        <authorList>
            <person name="Kaur S."/>
            <person name="Stinson S.A."/>
            <person name="diCenzo G.C."/>
        </authorList>
    </citation>
    <scope>NUCLEOTIDE SEQUENCE</scope>
    <source>
        <strain evidence="1">QUZm001</strain>
    </source>
</reference>
<proteinExistence type="predicted"/>
<protein>
    <submittedName>
        <fullName evidence="1">Uncharacterized protein</fullName>
    </submittedName>
</protein>